<accession>A0A644SWM4</accession>
<organism evidence="1">
    <name type="scientific">bioreactor metagenome</name>
    <dbReference type="NCBI Taxonomy" id="1076179"/>
    <lineage>
        <taxon>unclassified sequences</taxon>
        <taxon>metagenomes</taxon>
        <taxon>ecological metagenomes</taxon>
    </lineage>
</organism>
<comment type="caution">
    <text evidence="1">The sequence shown here is derived from an EMBL/GenBank/DDBJ whole genome shotgun (WGS) entry which is preliminary data.</text>
</comment>
<reference evidence="1" key="1">
    <citation type="submission" date="2019-08" db="EMBL/GenBank/DDBJ databases">
        <authorList>
            <person name="Kucharzyk K."/>
            <person name="Murdoch R.W."/>
            <person name="Higgins S."/>
            <person name="Loffler F."/>
        </authorList>
    </citation>
    <scope>NUCLEOTIDE SEQUENCE</scope>
</reference>
<evidence type="ECO:0000313" key="1">
    <source>
        <dbReference type="EMBL" id="MPL59118.1"/>
    </source>
</evidence>
<gene>
    <name evidence="1" type="ORF">SDC9_04666</name>
</gene>
<proteinExistence type="predicted"/>
<dbReference type="EMBL" id="VSSQ01000008">
    <property type="protein sequence ID" value="MPL59118.1"/>
    <property type="molecule type" value="Genomic_DNA"/>
</dbReference>
<dbReference type="AlphaFoldDB" id="A0A644SWM4"/>
<name>A0A644SWM4_9ZZZZ</name>
<sequence length="322" mass="35604">MRNVATYDALAGERFPSRKRVRLATTRSLKSEGGFEKGKTDSANGLGSKKILLIIESEGVVFDSLSLMHQKAYIPAFSGCFSQGADPTYASMLWRKLALFSRLRGQEPLIILQAALRILNRSYPSVRRIAVLRCLESFLGAPGKDRGLLAESEEGSPERLLLDWMTMAETLVEEEGYAPCFENAKSFLTGLSLSASGVEVLVHSVLPENQALNEWEMAELGSSFSRIAGSERGDFASYLRSALKNGFEASPILVVGTTGRAWQAAQSVGSRFYPIVPDAEEESWRFFSEQYFPAFLRGETYRLSQDGNPFMSMMVEDLDACP</sequence>
<protein>
    <submittedName>
        <fullName evidence="1">Uncharacterized protein</fullName>
    </submittedName>
</protein>